<dbReference type="GeneID" id="85476226"/>
<keyword evidence="3" id="KW-1185">Reference proteome</keyword>
<sequence>MSRLKPPRREWPEHPRVQTTISDNLARPHIHHQKETVMETPIFSTSIPSPLRGFDKH</sequence>
<dbReference type="AlphaFoldDB" id="A0AAI9ZI78"/>
<dbReference type="RefSeq" id="XP_060439851.1">
    <property type="nucleotide sequence ID" value="XM_060591364.1"/>
</dbReference>
<feature type="compositionally biased region" description="Basic and acidic residues" evidence="1">
    <location>
        <begin position="7"/>
        <end position="16"/>
    </location>
</feature>
<evidence type="ECO:0000313" key="3">
    <source>
        <dbReference type="Proteomes" id="UP001243989"/>
    </source>
</evidence>
<organism evidence="2 3">
    <name type="scientific">Colletotrichum phormii</name>
    <dbReference type="NCBI Taxonomy" id="359342"/>
    <lineage>
        <taxon>Eukaryota</taxon>
        <taxon>Fungi</taxon>
        <taxon>Dikarya</taxon>
        <taxon>Ascomycota</taxon>
        <taxon>Pezizomycotina</taxon>
        <taxon>Sordariomycetes</taxon>
        <taxon>Hypocreomycetidae</taxon>
        <taxon>Glomerellales</taxon>
        <taxon>Glomerellaceae</taxon>
        <taxon>Colletotrichum</taxon>
        <taxon>Colletotrichum acutatum species complex</taxon>
    </lineage>
</organism>
<dbReference type="EMBL" id="JAHMHQ010000027">
    <property type="protein sequence ID" value="KAK1623856.1"/>
    <property type="molecule type" value="Genomic_DNA"/>
</dbReference>
<dbReference type="Proteomes" id="UP001243989">
    <property type="component" value="Unassembled WGS sequence"/>
</dbReference>
<evidence type="ECO:0000313" key="2">
    <source>
        <dbReference type="EMBL" id="KAK1623856.1"/>
    </source>
</evidence>
<protein>
    <submittedName>
        <fullName evidence="2">Uncharacterized protein</fullName>
    </submittedName>
</protein>
<accession>A0AAI9ZI78</accession>
<evidence type="ECO:0000256" key="1">
    <source>
        <dbReference type="SAM" id="MobiDB-lite"/>
    </source>
</evidence>
<feature type="region of interest" description="Disordered" evidence="1">
    <location>
        <begin position="1"/>
        <end position="57"/>
    </location>
</feature>
<gene>
    <name evidence="2" type="ORF">BDP81DRAFT_438927</name>
</gene>
<comment type="caution">
    <text evidence="2">The sequence shown here is derived from an EMBL/GenBank/DDBJ whole genome shotgun (WGS) entry which is preliminary data.</text>
</comment>
<proteinExistence type="predicted"/>
<name>A0AAI9ZI78_9PEZI</name>
<reference evidence="2" key="1">
    <citation type="submission" date="2021-06" db="EMBL/GenBank/DDBJ databases">
        <title>Comparative genomics, transcriptomics and evolutionary studies reveal genomic signatures of adaptation to plant cell wall in hemibiotrophic fungi.</title>
        <authorList>
            <consortium name="DOE Joint Genome Institute"/>
            <person name="Baroncelli R."/>
            <person name="Diaz J.F."/>
            <person name="Benocci T."/>
            <person name="Peng M."/>
            <person name="Battaglia E."/>
            <person name="Haridas S."/>
            <person name="Andreopoulos W."/>
            <person name="Labutti K."/>
            <person name="Pangilinan J."/>
            <person name="Floch G.L."/>
            <person name="Makela M.R."/>
            <person name="Henrissat B."/>
            <person name="Grigoriev I.V."/>
            <person name="Crouch J.A."/>
            <person name="De Vries R.P."/>
            <person name="Sukno S.A."/>
            <person name="Thon M.R."/>
        </authorList>
    </citation>
    <scope>NUCLEOTIDE SEQUENCE</scope>
    <source>
        <strain evidence="2">CBS 102054</strain>
    </source>
</reference>